<protein>
    <submittedName>
        <fullName evidence="7">ABC-type hemin transport system ATPase component</fullName>
    </submittedName>
</protein>
<dbReference type="Gene3D" id="3.40.50.300">
    <property type="entry name" value="P-loop containing nucleotide triphosphate hydrolases"/>
    <property type="match status" value="1"/>
</dbReference>
<keyword evidence="8" id="KW-1185">Reference proteome</keyword>
<evidence type="ECO:0000313" key="7">
    <source>
        <dbReference type="EMBL" id="AFT69667.1"/>
    </source>
</evidence>
<comment type="function">
    <text evidence="5">Part of the ABC transporter complex HmuTUV involved in hemin import. Responsible for energy coupling to the transport system.</text>
</comment>
<evidence type="ECO:0000256" key="4">
    <source>
        <dbReference type="ARBA" id="ARBA00022967"/>
    </source>
</evidence>
<dbReference type="PATRIC" id="fig|930169.3.peg.1359"/>
<organism evidence="7 8">
    <name type="scientific">Alcanivorax dieselolei (strain DSM 16502 / CGMCC 1.3690 / MCCC 1A00001 / B-5)</name>
    <name type="common">Alloalcanivorax dieselolei</name>
    <dbReference type="NCBI Taxonomy" id="930169"/>
    <lineage>
        <taxon>Bacteria</taxon>
        <taxon>Pseudomonadati</taxon>
        <taxon>Pseudomonadota</taxon>
        <taxon>Gammaproteobacteria</taxon>
        <taxon>Oceanospirillales</taxon>
        <taxon>Alcanivoracaceae</taxon>
        <taxon>Alloalcanivorax</taxon>
    </lineage>
</organism>
<feature type="domain" description="ABC transporter" evidence="6">
    <location>
        <begin position="6"/>
        <end position="242"/>
    </location>
</feature>
<keyword evidence="2" id="KW-0547">Nucleotide-binding</keyword>
<evidence type="ECO:0000256" key="1">
    <source>
        <dbReference type="ARBA" id="ARBA00022448"/>
    </source>
</evidence>
<dbReference type="GO" id="GO:0016887">
    <property type="term" value="F:ATP hydrolysis activity"/>
    <property type="evidence" value="ECO:0007669"/>
    <property type="project" value="InterPro"/>
</dbReference>
<dbReference type="GO" id="GO:0005524">
    <property type="term" value="F:ATP binding"/>
    <property type="evidence" value="ECO:0007669"/>
    <property type="project" value="UniProtKB-KW"/>
</dbReference>
<keyword evidence="3" id="KW-0067">ATP-binding</keyword>
<dbReference type="NCBIfam" id="NF010068">
    <property type="entry name" value="PRK13548.1"/>
    <property type="match status" value="1"/>
</dbReference>
<dbReference type="eggNOG" id="COG4559">
    <property type="taxonomic scope" value="Bacteria"/>
</dbReference>
<dbReference type="KEGG" id="adi:B5T_01385"/>
<dbReference type="PANTHER" id="PTHR42794:SF1">
    <property type="entry name" value="HEMIN IMPORT ATP-BINDING PROTEIN HMUV"/>
    <property type="match status" value="1"/>
</dbReference>
<evidence type="ECO:0000256" key="5">
    <source>
        <dbReference type="ARBA" id="ARBA00037066"/>
    </source>
</evidence>
<dbReference type="Proteomes" id="UP000006286">
    <property type="component" value="Chromosome"/>
</dbReference>
<dbReference type="CDD" id="cd03214">
    <property type="entry name" value="ABC_Iron-Siderophores_B12_Hemin"/>
    <property type="match status" value="1"/>
</dbReference>
<dbReference type="InterPro" id="IPR003439">
    <property type="entry name" value="ABC_transporter-like_ATP-bd"/>
</dbReference>
<evidence type="ECO:0000313" key="8">
    <source>
        <dbReference type="Proteomes" id="UP000006286"/>
    </source>
</evidence>
<evidence type="ECO:0000256" key="3">
    <source>
        <dbReference type="ARBA" id="ARBA00022840"/>
    </source>
</evidence>
<dbReference type="InterPro" id="IPR027417">
    <property type="entry name" value="P-loop_NTPase"/>
</dbReference>
<dbReference type="Pfam" id="PF00005">
    <property type="entry name" value="ABC_tran"/>
    <property type="match status" value="1"/>
</dbReference>
<proteinExistence type="predicted"/>
<dbReference type="EMBL" id="CP003466">
    <property type="protein sequence ID" value="AFT69667.1"/>
    <property type="molecule type" value="Genomic_DNA"/>
</dbReference>
<dbReference type="STRING" id="930169.B5T_01385"/>
<keyword evidence="1" id="KW-0813">Transport</keyword>
<dbReference type="RefSeq" id="WP_014993745.1">
    <property type="nucleotide sequence ID" value="NC_018691.1"/>
</dbReference>
<keyword evidence="4" id="KW-1278">Translocase</keyword>
<accession>K0CDF1</accession>
<evidence type="ECO:0000259" key="6">
    <source>
        <dbReference type="PROSITE" id="PS50893"/>
    </source>
</evidence>
<sequence length="275" mass="29143">MSEPLLRIRNLSVQAGARALLRDVSFSARAGECVALLGPNGAGKSTLLRALSGVAPVARDTVRLRGRPLEHWSAAELARFRAVMSQQAAVAFPIRADEVVALGLPGRRAGNIHDPLVGELLEWLEVAPLRARAYPSLSGGEQQRVQLARVLAQIWDAEGPRLLLLDESTSALDPAQQYLTVEKLSALAAGGDCLVVLVCHDLALAGAFASRVLMLRDGALVADGTPSSVLSPQRLAEVYGLDSCRVDLGTGTSLHIHGALRRAPRPPGRSPGRNC</sequence>
<evidence type="ECO:0000256" key="2">
    <source>
        <dbReference type="ARBA" id="ARBA00022741"/>
    </source>
</evidence>
<dbReference type="OrthoDB" id="6461291at2"/>
<dbReference type="SMART" id="SM00382">
    <property type="entry name" value="AAA"/>
    <property type="match status" value="1"/>
</dbReference>
<dbReference type="SUPFAM" id="SSF52540">
    <property type="entry name" value="P-loop containing nucleoside triphosphate hydrolases"/>
    <property type="match status" value="1"/>
</dbReference>
<dbReference type="AlphaFoldDB" id="K0CDF1"/>
<gene>
    <name evidence="7" type="ordered locus">B5T_01385</name>
</gene>
<dbReference type="InterPro" id="IPR017871">
    <property type="entry name" value="ABC_transporter-like_CS"/>
</dbReference>
<dbReference type="InterPro" id="IPR003593">
    <property type="entry name" value="AAA+_ATPase"/>
</dbReference>
<name>K0CDF1_ALCDB</name>
<dbReference type="PROSITE" id="PS50893">
    <property type="entry name" value="ABC_TRANSPORTER_2"/>
    <property type="match status" value="1"/>
</dbReference>
<reference evidence="7 8" key="1">
    <citation type="journal article" date="2012" name="J. Bacteriol.">
        <title>Complete genome sequence of Alcanivorax dieselolei type strain B5.</title>
        <authorList>
            <person name="Lai Q."/>
            <person name="Li W."/>
            <person name="Shao Z."/>
        </authorList>
    </citation>
    <scope>NUCLEOTIDE SEQUENCE [LARGE SCALE GENOMIC DNA]</scope>
    <source>
        <strain evidence="8">DSM 16502 / CGMCC 1.3690 / B-5</strain>
    </source>
</reference>
<dbReference type="PROSITE" id="PS00211">
    <property type="entry name" value="ABC_TRANSPORTER_1"/>
    <property type="match status" value="1"/>
</dbReference>
<dbReference type="PANTHER" id="PTHR42794">
    <property type="entry name" value="HEMIN IMPORT ATP-BINDING PROTEIN HMUV"/>
    <property type="match status" value="1"/>
</dbReference>
<dbReference type="HOGENOM" id="CLU_000604_1_11_6"/>